<evidence type="ECO:0000256" key="5">
    <source>
        <dbReference type="ARBA" id="ARBA00023136"/>
    </source>
</evidence>
<evidence type="ECO:0000256" key="3">
    <source>
        <dbReference type="ARBA" id="ARBA00022692"/>
    </source>
</evidence>
<dbReference type="Gene3D" id="1.20.1640.10">
    <property type="entry name" value="Multidrug efflux transporter AcrB transmembrane domain"/>
    <property type="match status" value="2"/>
</dbReference>
<keyword evidence="3 6" id="KW-0812">Transmembrane</keyword>
<feature type="transmembrane region" description="Helical" evidence="6">
    <location>
        <begin position="677"/>
        <end position="699"/>
    </location>
</feature>
<dbReference type="EMBL" id="JACRDE010000161">
    <property type="protein sequence ID" value="MBI5248963.1"/>
    <property type="molecule type" value="Genomic_DNA"/>
</dbReference>
<dbReference type="GO" id="GO:0005886">
    <property type="term" value="C:plasma membrane"/>
    <property type="evidence" value="ECO:0007669"/>
    <property type="project" value="UniProtKB-SubCell"/>
</dbReference>
<evidence type="ECO:0000256" key="4">
    <source>
        <dbReference type="ARBA" id="ARBA00022989"/>
    </source>
</evidence>
<evidence type="ECO:0000313" key="9">
    <source>
        <dbReference type="Proteomes" id="UP000807825"/>
    </source>
</evidence>
<keyword evidence="5 6" id="KW-0472">Membrane</keyword>
<dbReference type="Proteomes" id="UP000807825">
    <property type="component" value="Unassembled WGS sequence"/>
</dbReference>
<keyword evidence="2" id="KW-1003">Cell membrane</keyword>
<feature type="domain" description="SSD" evidence="7">
    <location>
        <begin position="649"/>
        <end position="778"/>
    </location>
</feature>
<feature type="transmembrane region" description="Helical" evidence="6">
    <location>
        <begin position="365"/>
        <end position="389"/>
    </location>
</feature>
<feature type="transmembrane region" description="Helical" evidence="6">
    <location>
        <begin position="336"/>
        <end position="359"/>
    </location>
</feature>
<dbReference type="PANTHER" id="PTHR33406">
    <property type="entry name" value="MEMBRANE PROTEIN MJ1562-RELATED"/>
    <property type="match status" value="1"/>
</dbReference>
<dbReference type="AlphaFoldDB" id="A0A9D6UZ61"/>
<feature type="transmembrane region" description="Helical" evidence="6">
    <location>
        <begin position="424"/>
        <end position="443"/>
    </location>
</feature>
<sequence>MQQASENGNQGNNNLTDKLDLSNKNFLDFIVNQRRILLIIITLITLFLAWFVPSLHTDPTLESGIDKSTEAYQEYRRFAKTFGNEEFVLVAMKNTTGATDPRMLEALAKITQSLESLDKIEEVVSLSNIKLFQQKGDLFGNYPVLQAGGNGPQLPEPSQFEAIKKALPITDLLISEDLKTIGILVRIQERWKFDLNAAKQIYQEIVRAIERNVPSGTEYRIIGPPFIRQAIVRYNVQTGIIFGILCMLIGTVVSVYVFRSVRVTAITNVILGICVLWILGLMALLKIPLNSTTVLSFGFIPITTVEIVIHMVVRYHFFHRETPDRDGAIKKAVRWLARPCLICTCTTAVGFGTLMVSSIPMVKQLGFIMSVGVLISYSLAMVLTPAFFVRMKAMETPENTTVLRGWLDGFLGKLETSIFSHYKVYVAIGLGITAFLLAGAPLIKSDTQILRMLSEKTKEVQDINFVEKNLTAVNSVELVLKSNHSDFKSSTVWEKVAELDKALKQLPEVSDTDSLLPLLEYLNDTLSDSGAKAGLFSNPAKVPQILSLITMSPGGTRITRRFINEDYDLQRISVRIWNLPDHPIGDTIDKIEALANSVMNPVATAVVTGDLAVVAKQTSELINDQIKSMFLAVAIITGLMIFQMNSVTLGLLCLIPNVPPLAAVFGIMGWFGVSLDAVTIFAASVAIGLAVDNTIHYLAQLKREIMMNQGDSVEDSVARSYRLTAKQISSWSTITMLGFLALVVSPFRPVVHFGILGCTSILLGLYGDLIFLQSLILASPRVKRVIKRLIEKEMAAQDNNSVQESRSKSR</sequence>
<reference evidence="8" key="1">
    <citation type="submission" date="2020-07" db="EMBL/GenBank/DDBJ databases">
        <title>Huge and variable diversity of episymbiotic CPR bacteria and DPANN archaea in groundwater ecosystems.</title>
        <authorList>
            <person name="He C.Y."/>
            <person name="Keren R."/>
            <person name="Whittaker M."/>
            <person name="Farag I.F."/>
            <person name="Doudna J."/>
            <person name="Cate J.H.D."/>
            <person name="Banfield J.F."/>
        </authorList>
    </citation>
    <scope>NUCLEOTIDE SEQUENCE</scope>
    <source>
        <strain evidence="8">NC_groundwater_1664_Pr3_B-0.1um_52_9</strain>
    </source>
</reference>
<keyword evidence="4 6" id="KW-1133">Transmembrane helix</keyword>
<evidence type="ECO:0000313" key="8">
    <source>
        <dbReference type="EMBL" id="MBI5248963.1"/>
    </source>
</evidence>
<feature type="transmembrane region" description="Helical" evidence="6">
    <location>
        <begin position="265"/>
        <end position="287"/>
    </location>
</feature>
<feature type="transmembrane region" description="Helical" evidence="6">
    <location>
        <begin position="239"/>
        <end position="258"/>
    </location>
</feature>
<dbReference type="InterPro" id="IPR000731">
    <property type="entry name" value="SSD"/>
</dbReference>
<dbReference type="InterPro" id="IPR004869">
    <property type="entry name" value="MMPL_dom"/>
</dbReference>
<feature type="transmembrane region" description="Helical" evidence="6">
    <location>
        <begin position="626"/>
        <end position="642"/>
    </location>
</feature>
<evidence type="ECO:0000256" key="1">
    <source>
        <dbReference type="ARBA" id="ARBA00004651"/>
    </source>
</evidence>
<feature type="transmembrane region" description="Helical" evidence="6">
    <location>
        <begin position="753"/>
        <end position="778"/>
    </location>
</feature>
<dbReference type="SUPFAM" id="SSF82866">
    <property type="entry name" value="Multidrug efflux transporter AcrB transmembrane domain"/>
    <property type="match status" value="2"/>
</dbReference>
<organism evidence="8 9">
    <name type="scientific">Desulfomonile tiedjei</name>
    <dbReference type="NCBI Taxonomy" id="2358"/>
    <lineage>
        <taxon>Bacteria</taxon>
        <taxon>Pseudomonadati</taxon>
        <taxon>Thermodesulfobacteriota</taxon>
        <taxon>Desulfomonilia</taxon>
        <taxon>Desulfomonilales</taxon>
        <taxon>Desulfomonilaceae</taxon>
        <taxon>Desulfomonile</taxon>
    </lineage>
</organism>
<gene>
    <name evidence="8" type="ORF">HY912_05660</name>
</gene>
<comment type="caution">
    <text evidence="8">The sequence shown here is derived from an EMBL/GenBank/DDBJ whole genome shotgun (WGS) entry which is preliminary data.</text>
</comment>
<name>A0A9D6UZ61_9BACT</name>
<accession>A0A9D6UZ61</accession>
<evidence type="ECO:0000259" key="7">
    <source>
        <dbReference type="PROSITE" id="PS50156"/>
    </source>
</evidence>
<protein>
    <submittedName>
        <fullName evidence="8">MMPL family transporter</fullName>
    </submittedName>
</protein>
<evidence type="ECO:0000256" key="6">
    <source>
        <dbReference type="SAM" id="Phobius"/>
    </source>
</evidence>
<dbReference type="PANTHER" id="PTHR33406:SF12">
    <property type="entry name" value="BLR2997 PROTEIN"/>
    <property type="match status" value="1"/>
</dbReference>
<evidence type="ECO:0000256" key="2">
    <source>
        <dbReference type="ARBA" id="ARBA00022475"/>
    </source>
</evidence>
<dbReference type="InterPro" id="IPR050545">
    <property type="entry name" value="Mycobact_MmpL"/>
</dbReference>
<comment type="subcellular location">
    <subcellularLocation>
        <location evidence="1">Cell membrane</location>
        <topology evidence="1">Multi-pass membrane protein</topology>
    </subcellularLocation>
</comment>
<proteinExistence type="predicted"/>
<feature type="transmembrane region" description="Helical" evidence="6">
    <location>
        <begin position="36"/>
        <end position="53"/>
    </location>
</feature>
<dbReference type="Pfam" id="PF03176">
    <property type="entry name" value="MMPL"/>
    <property type="match status" value="2"/>
</dbReference>
<dbReference type="PROSITE" id="PS50156">
    <property type="entry name" value="SSD"/>
    <property type="match status" value="1"/>
</dbReference>
<feature type="transmembrane region" description="Helical" evidence="6">
    <location>
        <begin position="293"/>
        <end position="315"/>
    </location>
</feature>
<feature type="transmembrane region" description="Helical" evidence="6">
    <location>
        <begin position="728"/>
        <end position="747"/>
    </location>
</feature>